<feature type="signal peptide" evidence="1">
    <location>
        <begin position="1"/>
        <end position="23"/>
    </location>
</feature>
<evidence type="ECO:0000313" key="2">
    <source>
        <dbReference type="EMBL" id="MBR0800137.1"/>
    </source>
</evidence>
<evidence type="ECO:0000313" key="3">
    <source>
        <dbReference type="Proteomes" id="UP001315278"/>
    </source>
</evidence>
<organism evidence="2 3">
    <name type="scientific">Bradyrhizobium jicamae</name>
    <dbReference type="NCBI Taxonomy" id="280332"/>
    <lineage>
        <taxon>Bacteria</taxon>
        <taxon>Pseudomonadati</taxon>
        <taxon>Pseudomonadota</taxon>
        <taxon>Alphaproteobacteria</taxon>
        <taxon>Hyphomicrobiales</taxon>
        <taxon>Nitrobacteraceae</taxon>
        <taxon>Bradyrhizobium</taxon>
    </lineage>
</organism>
<protein>
    <submittedName>
        <fullName evidence="2">Uncharacterized protein</fullName>
    </submittedName>
</protein>
<reference evidence="3" key="1">
    <citation type="journal article" date="2021" name="ISME J.">
        <title>Evolutionary origin and ecological implication of a unique nif island in free-living Bradyrhizobium lineages.</title>
        <authorList>
            <person name="Tao J."/>
        </authorList>
    </citation>
    <scope>NUCLEOTIDE SEQUENCE [LARGE SCALE GENOMIC DNA]</scope>
    <source>
        <strain evidence="3">SZCCT0434</strain>
    </source>
</reference>
<proteinExistence type="predicted"/>
<dbReference type="RefSeq" id="WP_212494657.1">
    <property type="nucleotide sequence ID" value="NZ_JAFCJH010000049.1"/>
</dbReference>
<dbReference type="Proteomes" id="UP001315278">
    <property type="component" value="Unassembled WGS sequence"/>
</dbReference>
<sequence length="249" mass="26628">MTRLFGPSIIFCFALLAASVAEAQTRPPVGGVNSMPGAMIFYVAHGAADACGPGCSDWIAAEGAVQWDTYKRLLAILDRQAGRKLPVVINIKGQSNLNVAVSLGRILRDRNVDAAVAATVVDACSDKSEADCFALKRPGGPLDAKEKVSSVICDYACLLVLSGGVHRSLPAGTRVVLSGMTIQNRLAPNVSAEQRESLTTVFTDQFRRYFGEMGIDHELLDVAVRSAGSGRYVEIPAAQWERLHLVTQP</sequence>
<dbReference type="EMBL" id="JAFCJH010000049">
    <property type="protein sequence ID" value="MBR0800137.1"/>
    <property type="molecule type" value="Genomic_DNA"/>
</dbReference>
<gene>
    <name evidence="2" type="ORF">JQ615_32695</name>
</gene>
<accession>A0ABS5FTH7</accession>
<evidence type="ECO:0000256" key="1">
    <source>
        <dbReference type="SAM" id="SignalP"/>
    </source>
</evidence>
<keyword evidence="3" id="KW-1185">Reference proteome</keyword>
<feature type="chain" id="PRO_5045134852" evidence="1">
    <location>
        <begin position="24"/>
        <end position="249"/>
    </location>
</feature>
<keyword evidence="1" id="KW-0732">Signal</keyword>
<comment type="caution">
    <text evidence="2">The sequence shown here is derived from an EMBL/GenBank/DDBJ whole genome shotgun (WGS) entry which is preliminary data.</text>
</comment>
<name>A0ABS5FTH7_9BRAD</name>